<keyword evidence="8" id="KW-1185">Reference proteome</keyword>
<evidence type="ECO:0000256" key="4">
    <source>
        <dbReference type="PIRSR" id="PIRSR603782-2"/>
    </source>
</evidence>
<dbReference type="Proteomes" id="UP000013232">
    <property type="component" value="Unassembled WGS sequence"/>
</dbReference>
<evidence type="ECO:0000256" key="2">
    <source>
        <dbReference type="ARBA" id="ARBA00023008"/>
    </source>
</evidence>
<accession>N6XX96</accession>
<feature type="disulfide bond" description="Redox-active" evidence="4">
    <location>
        <begin position="75"/>
        <end position="79"/>
    </location>
</feature>
<evidence type="ECO:0000256" key="3">
    <source>
        <dbReference type="PIRSR" id="PIRSR603782-1"/>
    </source>
</evidence>
<gene>
    <name evidence="7" type="ORF">C666_13270</name>
</gene>
<dbReference type="GO" id="GO:0046872">
    <property type="term" value="F:metal ion binding"/>
    <property type="evidence" value="ECO:0007669"/>
    <property type="project" value="UniProtKB-KW"/>
</dbReference>
<dbReference type="STRING" id="1123367.GCA_000621305_02230"/>
<dbReference type="PANTHER" id="PTHR12151:SF25">
    <property type="entry name" value="LINALOOL DEHYDRATASE_ISOMERASE DOMAIN-CONTAINING PROTEIN"/>
    <property type="match status" value="1"/>
</dbReference>
<dbReference type="InterPro" id="IPR013766">
    <property type="entry name" value="Thioredoxin_domain"/>
</dbReference>
<keyword evidence="3" id="KW-0479">Metal-binding</keyword>
<dbReference type="InterPro" id="IPR003782">
    <property type="entry name" value="SCO1/SenC"/>
</dbReference>
<evidence type="ECO:0000313" key="8">
    <source>
        <dbReference type="Proteomes" id="UP000013232"/>
    </source>
</evidence>
<comment type="caution">
    <text evidence="7">The sequence shown here is derived from an EMBL/GenBank/DDBJ whole genome shotgun (WGS) entry which is preliminary data.</text>
</comment>
<evidence type="ECO:0000259" key="6">
    <source>
        <dbReference type="PROSITE" id="PS51352"/>
    </source>
</evidence>
<dbReference type="InterPro" id="IPR036249">
    <property type="entry name" value="Thioredoxin-like_sf"/>
</dbReference>
<organism evidence="7 8">
    <name type="scientific">Thauera linaloolentis (strain DSM 12138 / JCM 21573 / CCUG 41526 / CIP 105981 / IAM 15112 / NBRC 102519 / 47Lol)</name>
    <dbReference type="NCBI Taxonomy" id="1123367"/>
    <lineage>
        <taxon>Bacteria</taxon>
        <taxon>Pseudomonadati</taxon>
        <taxon>Pseudomonadota</taxon>
        <taxon>Betaproteobacteria</taxon>
        <taxon>Rhodocyclales</taxon>
        <taxon>Zoogloeaceae</taxon>
        <taxon>Thauera</taxon>
    </lineage>
</organism>
<dbReference type="EMBL" id="AMXE01000055">
    <property type="protein sequence ID" value="ENO86396.1"/>
    <property type="molecule type" value="Genomic_DNA"/>
</dbReference>
<feature type="binding site" evidence="3">
    <location>
        <position position="75"/>
    </location>
    <ligand>
        <name>Cu cation</name>
        <dbReference type="ChEBI" id="CHEBI:23378"/>
    </ligand>
</feature>
<dbReference type="CDD" id="cd02968">
    <property type="entry name" value="SCO"/>
    <property type="match status" value="1"/>
</dbReference>
<dbReference type="PROSITE" id="PS51257">
    <property type="entry name" value="PROKAR_LIPOPROTEIN"/>
    <property type="match status" value="1"/>
</dbReference>
<keyword evidence="2 3" id="KW-0186">Copper</keyword>
<feature type="binding site" evidence="3">
    <location>
        <position position="163"/>
    </location>
    <ligand>
        <name>Cu cation</name>
        <dbReference type="ChEBI" id="CHEBI:23378"/>
    </ligand>
</feature>
<comment type="similarity">
    <text evidence="1">Belongs to the SCO1/2 family.</text>
</comment>
<feature type="binding site" evidence="3">
    <location>
        <position position="79"/>
    </location>
    <ligand>
        <name>Cu cation</name>
        <dbReference type="ChEBI" id="CHEBI:23378"/>
    </ligand>
</feature>
<dbReference type="eggNOG" id="COG1999">
    <property type="taxonomic scope" value="Bacteria"/>
</dbReference>
<dbReference type="SUPFAM" id="SSF52833">
    <property type="entry name" value="Thioredoxin-like"/>
    <property type="match status" value="1"/>
</dbReference>
<name>N6XX96_THAL4</name>
<dbReference type="RefSeq" id="WP_004340425.1">
    <property type="nucleotide sequence ID" value="NZ_AMXE01000055.1"/>
</dbReference>
<feature type="signal peptide" evidence="5">
    <location>
        <begin position="1"/>
        <end position="26"/>
    </location>
</feature>
<dbReference type="Gene3D" id="3.40.30.10">
    <property type="entry name" value="Glutaredoxin"/>
    <property type="match status" value="1"/>
</dbReference>
<dbReference type="PROSITE" id="PS51352">
    <property type="entry name" value="THIOREDOXIN_2"/>
    <property type="match status" value="1"/>
</dbReference>
<dbReference type="OrthoDB" id="9790194at2"/>
<feature type="domain" description="Thioredoxin" evidence="6">
    <location>
        <begin position="23"/>
        <end position="198"/>
    </location>
</feature>
<proteinExistence type="inferred from homology"/>
<dbReference type="PANTHER" id="PTHR12151">
    <property type="entry name" value="ELECTRON TRANSPORT PROTIN SCO1/SENC FAMILY MEMBER"/>
    <property type="match status" value="1"/>
</dbReference>
<evidence type="ECO:0000256" key="5">
    <source>
        <dbReference type="SAM" id="SignalP"/>
    </source>
</evidence>
<keyword evidence="5" id="KW-0732">Signal</keyword>
<evidence type="ECO:0000256" key="1">
    <source>
        <dbReference type="ARBA" id="ARBA00010996"/>
    </source>
</evidence>
<evidence type="ECO:0000313" key="7">
    <source>
        <dbReference type="EMBL" id="ENO86396.1"/>
    </source>
</evidence>
<sequence length="200" mass="21933">MSFSLSRFVRPLAASVLALGLLAACAPSEPVFHSTDITGAEYGKSLRLTDHHGQVRTLDDFKGKVVTIFFGYVQCPDVCPTALSDMSTVVQQLGPDGDKVQVLFVTVDPERDSPALLAEYVPVFDKRFLGLHGSPDQIAEVAKDFRVFYRKSGDLDGHYTIDHSAGTYVFDPQGRLRLYMKHAEEPAKVMADIKALLAGK</sequence>
<reference evidence="7 8" key="1">
    <citation type="submission" date="2012-09" db="EMBL/GenBank/DDBJ databases">
        <title>Draft Genome Sequences of 6 Strains from Genus Thauera.</title>
        <authorList>
            <person name="Liu B."/>
            <person name="Shapleigh J.P."/>
            <person name="Frostegard A.H."/>
        </authorList>
    </citation>
    <scope>NUCLEOTIDE SEQUENCE [LARGE SCALE GENOMIC DNA]</scope>
    <source>
        <strain evidence="8">47Lol / DSM 12138</strain>
    </source>
</reference>
<dbReference type="AlphaFoldDB" id="N6XX96"/>
<keyword evidence="4" id="KW-1015">Disulfide bond</keyword>
<feature type="chain" id="PRO_5004127560" evidence="5">
    <location>
        <begin position="27"/>
        <end position="200"/>
    </location>
</feature>
<dbReference type="FunFam" id="3.40.30.10:FF:000013">
    <property type="entry name" value="Blast:Protein SCO1 homolog, mitochondrial"/>
    <property type="match status" value="1"/>
</dbReference>
<protein>
    <submittedName>
        <fullName evidence="7">Electron transporter SCO1/SenC</fullName>
    </submittedName>
</protein>
<dbReference type="Pfam" id="PF02630">
    <property type="entry name" value="SCO1-SenC"/>
    <property type="match status" value="1"/>
</dbReference>